<dbReference type="GeneTree" id="ENSGT01150000286948"/>
<evidence type="ECO:0000256" key="10">
    <source>
        <dbReference type="ARBA" id="ARBA00023170"/>
    </source>
</evidence>
<evidence type="ECO:0000256" key="11">
    <source>
        <dbReference type="ARBA" id="ARBA00023180"/>
    </source>
</evidence>
<dbReference type="GO" id="GO:0004930">
    <property type="term" value="F:G protein-coupled receptor activity"/>
    <property type="evidence" value="ECO:0007669"/>
    <property type="project" value="UniProtKB-KW"/>
</dbReference>
<dbReference type="InterPro" id="IPR000725">
    <property type="entry name" value="Olfact_rcpt"/>
</dbReference>
<dbReference type="PANTHER" id="PTHR24242:SF415">
    <property type="entry name" value="OLFACTORY RECEPTOR"/>
    <property type="match status" value="1"/>
</dbReference>
<evidence type="ECO:0000313" key="17">
    <source>
        <dbReference type="Proteomes" id="UP000472274"/>
    </source>
</evidence>
<evidence type="ECO:0000256" key="3">
    <source>
        <dbReference type="ARBA" id="ARBA00022606"/>
    </source>
</evidence>
<feature type="transmembrane region" description="Helical" evidence="14">
    <location>
        <begin position="116"/>
        <end position="138"/>
    </location>
</feature>
<feature type="transmembrane region" description="Helical" evidence="14">
    <location>
        <begin position="256"/>
        <end position="278"/>
    </location>
</feature>
<reference evidence="16" key="1">
    <citation type="submission" date="2025-08" db="UniProtKB">
        <authorList>
            <consortium name="Ensembl"/>
        </authorList>
    </citation>
    <scope>IDENTIFICATION</scope>
</reference>
<evidence type="ECO:0000259" key="15">
    <source>
        <dbReference type="PROSITE" id="PS50262"/>
    </source>
</evidence>
<keyword evidence="11" id="KW-0325">Glycoprotein</keyword>
<evidence type="ECO:0000256" key="12">
    <source>
        <dbReference type="ARBA" id="ARBA00023224"/>
    </source>
</evidence>
<evidence type="ECO:0000313" key="16">
    <source>
        <dbReference type="Ensembl" id="ENSTMTP00000020752.1"/>
    </source>
</evidence>
<keyword evidence="3 14" id="KW-0716">Sensory transduction</keyword>
<keyword evidence="2 14" id="KW-1003">Cell membrane</keyword>
<dbReference type="InParanoid" id="A0A674JLC8"/>
<organism evidence="16 17">
    <name type="scientific">Terrapene triunguis</name>
    <name type="common">Three-toed box turtle</name>
    <dbReference type="NCBI Taxonomy" id="2587831"/>
    <lineage>
        <taxon>Eukaryota</taxon>
        <taxon>Metazoa</taxon>
        <taxon>Chordata</taxon>
        <taxon>Craniata</taxon>
        <taxon>Vertebrata</taxon>
        <taxon>Euteleostomi</taxon>
        <taxon>Archelosauria</taxon>
        <taxon>Testudinata</taxon>
        <taxon>Testudines</taxon>
        <taxon>Cryptodira</taxon>
        <taxon>Durocryptodira</taxon>
        <taxon>Testudinoidea</taxon>
        <taxon>Emydidae</taxon>
        <taxon>Terrapene</taxon>
    </lineage>
</organism>
<gene>
    <name evidence="16" type="primary">LOC113405917</name>
</gene>
<name>A0A674JLC8_9SAUR</name>
<dbReference type="AlphaFoldDB" id="A0A674JLC8"/>
<dbReference type="GO" id="GO:0005886">
    <property type="term" value="C:plasma membrane"/>
    <property type="evidence" value="ECO:0007669"/>
    <property type="project" value="UniProtKB-SubCell"/>
</dbReference>
<evidence type="ECO:0000256" key="2">
    <source>
        <dbReference type="ARBA" id="ARBA00022475"/>
    </source>
</evidence>
<dbReference type="PRINTS" id="PR00245">
    <property type="entry name" value="OLFACTORYR"/>
</dbReference>
<keyword evidence="9" id="KW-1015">Disulfide bond</keyword>
<evidence type="ECO:0000256" key="14">
    <source>
        <dbReference type="RuleBase" id="RU363047"/>
    </source>
</evidence>
<comment type="similarity">
    <text evidence="13">Belongs to the G-protein coupled receptor 1 family.</text>
</comment>
<keyword evidence="12 13" id="KW-0807">Transducer</keyword>
<feature type="transmembrane region" description="Helical" evidence="14">
    <location>
        <begin position="223"/>
        <end position="244"/>
    </location>
</feature>
<sequence length="329" mass="37259">MSNFCDSMHLSGFRNNGDMEQNNQTVVREFMLLGFTSQWVVKMSLFLVFLIIYTTSLIANSLIVALTLLDPQLHTPMYFFLCNLSFLEVFYTSVTVPKMLCNFLSRRPSITVGGCIAQYYFFFSLGATECFLLAAMAYDRYLAICNPLQYSGLMNHRLSLNLAIACWVCGFLSPLLPTLMISKLPFCGPDQIDHFFCDADPLFQLSCVDTYIQQVAGYTLTSVVILCSFTFTIASYVHIVAALLKMSSGKEWKKPFSTCASHLTVVSIYYGTIIFMYVRPGVNQSFNLGKVVSVFYTVVTPLINPMIYSLRNREMKKALRKALITIRQH</sequence>
<dbReference type="GO" id="GO:0004984">
    <property type="term" value="F:olfactory receptor activity"/>
    <property type="evidence" value="ECO:0007669"/>
    <property type="project" value="InterPro"/>
</dbReference>
<evidence type="ECO:0000256" key="6">
    <source>
        <dbReference type="ARBA" id="ARBA00022989"/>
    </source>
</evidence>
<dbReference type="SUPFAM" id="SSF81321">
    <property type="entry name" value="Family A G protein-coupled receptor-like"/>
    <property type="match status" value="1"/>
</dbReference>
<keyword evidence="7 13" id="KW-0297">G-protein coupled receptor</keyword>
<keyword evidence="17" id="KW-1185">Reference proteome</keyword>
<evidence type="ECO:0000256" key="4">
    <source>
        <dbReference type="ARBA" id="ARBA00022692"/>
    </source>
</evidence>
<protein>
    <recommendedName>
        <fullName evidence="14">Olfactory receptor</fullName>
    </recommendedName>
</protein>
<comment type="subcellular location">
    <subcellularLocation>
        <location evidence="1 14">Cell membrane</location>
        <topology evidence="1 14">Multi-pass membrane protein</topology>
    </subcellularLocation>
</comment>
<dbReference type="FunFam" id="1.20.1070.10:FF:000001">
    <property type="entry name" value="Olfactory receptor"/>
    <property type="match status" value="1"/>
</dbReference>
<feature type="transmembrane region" description="Helical" evidence="14">
    <location>
        <begin position="76"/>
        <end position="96"/>
    </location>
</feature>
<dbReference type="InterPro" id="IPR000276">
    <property type="entry name" value="GPCR_Rhodpsn"/>
</dbReference>
<dbReference type="InterPro" id="IPR017452">
    <property type="entry name" value="GPCR_Rhodpsn_7TM"/>
</dbReference>
<dbReference type="PRINTS" id="PR00237">
    <property type="entry name" value="GPCRRHODOPSN"/>
</dbReference>
<dbReference type="InterPro" id="IPR050939">
    <property type="entry name" value="Olfactory_GPCR1"/>
</dbReference>
<dbReference type="PANTHER" id="PTHR24242">
    <property type="entry name" value="G-PROTEIN COUPLED RECEPTOR"/>
    <property type="match status" value="1"/>
</dbReference>
<keyword evidence="8 14" id="KW-0472">Membrane</keyword>
<dbReference type="PROSITE" id="PS00237">
    <property type="entry name" value="G_PROTEIN_RECEP_F1_1"/>
    <property type="match status" value="1"/>
</dbReference>
<proteinExistence type="inferred from homology"/>
<evidence type="ECO:0000256" key="8">
    <source>
        <dbReference type="ARBA" id="ARBA00023136"/>
    </source>
</evidence>
<evidence type="ECO:0000256" key="13">
    <source>
        <dbReference type="RuleBase" id="RU000688"/>
    </source>
</evidence>
<dbReference type="Ensembl" id="ENSTMTT00000021474.1">
    <property type="protein sequence ID" value="ENSTMTP00000020752.1"/>
    <property type="gene ID" value="ENSTMTG00000015197.1"/>
</dbReference>
<dbReference type="Proteomes" id="UP000472274">
    <property type="component" value="Unplaced"/>
</dbReference>
<keyword evidence="10 13" id="KW-0675">Receptor</keyword>
<accession>A0A674JLC8</accession>
<evidence type="ECO:0000256" key="7">
    <source>
        <dbReference type="ARBA" id="ARBA00023040"/>
    </source>
</evidence>
<dbReference type="CDD" id="cd13954">
    <property type="entry name" value="7tmA_OR"/>
    <property type="match status" value="1"/>
</dbReference>
<keyword evidence="6 14" id="KW-1133">Transmembrane helix</keyword>
<keyword evidence="4 13" id="KW-0812">Transmembrane</keyword>
<evidence type="ECO:0000256" key="9">
    <source>
        <dbReference type="ARBA" id="ARBA00023157"/>
    </source>
</evidence>
<evidence type="ECO:0000256" key="1">
    <source>
        <dbReference type="ARBA" id="ARBA00004651"/>
    </source>
</evidence>
<feature type="transmembrane region" description="Helical" evidence="14">
    <location>
        <begin position="290"/>
        <end position="310"/>
    </location>
</feature>
<feature type="domain" description="G-protein coupled receptors family 1 profile" evidence="15">
    <location>
        <begin position="59"/>
        <end position="308"/>
    </location>
</feature>
<keyword evidence="5 14" id="KW-0552">Olfaction</keyword>
<feature type="transmembrane region" description="Helical" evidence="14">
    <location>
        <begin position="45"/>
        <end position="69"/>
    </location>
</feature>
<dbReference type="PROSITE" id="PS50262">
    <property type="entry name" value="G_PROTEIN_RECEP_F1_2"/>
    <property type="match status" value="1"/>
</dbReference>
<dbReference type="Gene3D" id="1.20.1070.10">
    <property type="entry name" value="Rhodopsin 7-helix transmembrane proteins"/>
    <property type="match status" value="1"/>
</dbReference>
<evidence type="ECO:0000256" key="5">
    <source>
        <dbReference type="ARBA" id="ARBA00022725"/>
    </source>
</evidence>
<reference evidence="16" key="2">
    <citation type="submission" date="2025-09" db="UniProtKB">
        <authorList>
            <consortium name="Ensembl"/>
        </authorList>
    </citation>
    <scope>IDENTIFICATION</scope>
</reference>
<dbReference type="Pfam" id="PF13853">
    <property type="entry name" value="7tm_4"/>
    <property type="match status" value="1"/>
</dbReference>
<feature type="transmembrane region" description="Helical" evidence="14">
    <location>
        <begin position="158"/>
        <end position="176"/>
    </location>
</feature>